<dbReference type="GeneID" id="85477406"/>
<keyword evidence="3" id="KW-1185">Reference proteome</keyword>
<evidence type="ECO:0000313" key="2">
    <source>
        <dbReference type="EMBL" id="KAK1655476.1"/>
    </source>
</evidence>
<name>A0AAJ0A2Y8_9PEZI</name>
<dbReference type="EMBL" id="JAHMHQ010000001">
    <property type="protein sequence ID" value="KAK1655476.1"/>
    <property type="molecule type" value="Genomic_DNA"/>
</dbReference>
<feature type="region of interest" description="Disordered" evidence="1">
    <location>
        <begin position="78"/>
        <end position="124"/>
    </location>
</feature>
<reference evidence="2" key="1">
    <citation type="submission" date="2021-06" db="EMBL/GenBank/DDBJ databases">
        <title>Comparative genomics, transcriptomics and evolutionary studies reveal genomic signatures of adaptation to plant cell wall in hemibiotrophic fungi.</title>
        <authorList>
            <consortium name="DOE Joint Genome Institute"/>
            <person name="Baroncelli R."/>
            <person name="Diaz J.F."/>
            <person name="Benocci T."/>
            <person name="Peng M."/>
            <person name="Battaglia E."/>
            <person name="Haridas S."/>
            <person name="Andreopoulos W."/>
            <person name="Labutti K."/>
            <person name="Pangilinan J."/>
            <person name="Floch G.L."/>
            <person name="Makela M.R."/>
            <person name="Henrissat B."/>
            <person name="Grigoriev I.V."/>
            <person name="Crouch J.A."/>
            <person name="De Vries R.P."/>
            <person name="Sukno S.A."/>
            <person name="Thon M.R."/>
        </authorList>
    </citation>
    <scope>NUCLEOTIDE SEQUENCE</scope>
    <source>
        <strain evidence="2">CBS 102054</strain>
    </source>
</reference>
<gene>
    <name evidence="2" type="ORF">BDP81DRAFT_4506</name>
</gene>
<evidence type="ECO:0000313" key="3">
    <source>
        <dbReference type="Proteomes" id="UP001243989"/>
    </source>
</evidence>
<sequence length="185" mass="20978">MTDFLALFPVFLLDKARGNPFREIDSRGGHMKFYRMQDGERKCHAILRGTAPSFLPPYPPNLSLSLFLLSSFSGRQAGRLLGPPSQTQQTQQPTYGNDIRGGESRRRRTRIKDDTDGPNGKPLSLSLPPLLRVCGVGIMGRRMKEAGCSLHLPTCSTKSLWRRHRRSPPPLYHALHLLPQFFRER</sequence>
<dbReference type="RefSeq" id="XP_060451520.1">
    <property type="nucleotide sequence ID" value="XM_060592544.1"/>
</dbReference>
<organism evidence="2 3">
    <name type="scientific">Colletotrichum phormii</name>
    <dbReference type="NCBI Taxonomy" id="359342"/>
    <lineage>
        <taxon>Eukaryota</taxon>
        <taxon>Fungi</taxon>
        <taxon>Dikarya</taxon>
        <taxon>Ascomycota</taxon>
        <taxon>Pezizomycotina</taxon>
        <taxon>Sordariomycetes</taxon>
        <taxon>Hypocreomycetidae</taxon>
        <taxon>Glomerellales</taxon>
        <taxon>Glomerellaceae</taxon>
        <taxon>Colletotrichum</taxon>
        <taxon>Colletotrichum acutatum species complex</taxon>
    </lineage>
</organism>
<accession>A0AAJ0A2Y8</accession>
<protein>
    <submittedName>
        <fullName evidence="2">Uncharacterized protein</fullName>
    </submittedName>
</protein>
<dbReference type="AlphaFoldDB" id="A0AAJ0A2Y8"/>
<feature type="compositionally biased region" description="Low complexity" evidence="1">
    <location>
        <begin position="83"/>
        <end position="94"/>
    </location>
</feature>
<comment type="caution">
    <text evidence="2">The sequence shown here is derived from an EMBL/GenBank/DDBJ whole genome shotgun (WGS) entry which is preliminary data.</text>
</comment>
<proteinExistence type="predicted"/>
<dbReference type="Proteomes" id="UP001243989">
    <property type="component" value="Unassembled WGS sequence"/>
</dbReference>
<evidence type="ECO:0000256" key="1">
    <source>
        <dbReference type="SAM" id="MobiDB-lite"/>
    </source>
</evidence>